<dbReference type="InterPro" id="IPR009097">
    <property type="entry name" value="Cyclic_Pdiesterase"/>
</dbReference>
<organism evidence="3 4">
    <name type="scientific">Candidatus Amesbacteria bacterium GW2011_GWA2_47_11b</name>
    <dbReference type="NCBI Taxonomy" id="1618358"/>
    <lineage>
        <taxon>Bacteria</taxon>
        <taxon>Candidatus Amesiibacteriota</taxon>
    </lineage>
</organism>
<dbReference type="Gene3D" id="3.90.1140.10">
    <property type="entry name" value="Cyclic phosphodiesterase"/>
    <property type="match status" value="1"/>
</dbReference>
<gene>
    <name evidence="3" type="ORF">UX80_C0005G0039</name>
</gene>
<reference evidence="3 4" key="1">
    <citation type="journal article" date="2015" name="Nature">
        <title>rRNA introns, odd ribosomes, and small enigmatic genomes across a large radiation of phyla.</title>
        <authorList>
            <person name="Brown C.T."/>
            <person name="Hug L.A."/>
            <person name="Thomas B.C."/>
            <person name="Sharon I."/>
            <person name="Castelle C.J."/>
            <person name="Singh A."/>
            <person name="Wilkins M.J."/>
            <person name="Williams K.H."/>
            <person name="Banfield J.F."/>
        </authorList>
    </citation>
    <scope>NUCLEOTIDE SEQUENCE [LARGE SCALE GENOMIC DNA]</scope>
</reference>
<accession>A0A0G1RLM6</accession>
<dbReference type="GO" id="GO:0004113">
    <property type="term" value="F:2',3'-cyclic-nucleotide 3'-phosphodiesterase activity"/>
    <property type="evidence" value="ECO:0007669"/>
    <property type="project" value="InterPro"/>
</dbReference>
<dbReference type="PANTHER" id="PTHR35561:SF1">
    <property type="entry name" value="RNA 2',3'-CYCLIC PHOSPHODIESTERASE"/>
    <property type="match status" value="1"/>
</dbReference>
<dbReference type="STRING" id="1618358.UX80_C0005G0039"/>
<keyword evidence="3" id="KW-0436">Ligase</keyword>
<dbReference type="EC" id="3.1.4.58" evidence="2"/>
<dbReference type="NCBIfam" id="TIGR02258">
    <property type="entry name" value="2_5_ligase"/>
    <property type="match status" value="1"/>
</dbReference>
<evidence type="ECO:0000313" key="3">
    <source>
        <dbReference type="EMBL" id="KKU58219.1"/>
    </source>
</evidence>
<keyword evidence="1 2" id="KW-0378">Hydrolase</keyword>
<dbReference type="AlphaFoldDB" id="A0A0G1RLM6"/>
<dbReference type="InterPro" id="IPR004175">
    <property type="entry name" value="RNA_CPDase"/>
</dbReference>
<comment type="function">
    <text evidence="2">Hydrolyzes RNA 2',3'-cyclic phosphodiester to an RNA 2'-phosphomonoester.</text>
</comment>
<sequence>MKHRLFTAIDLPDTTVSEIVTLQPQLEKLKAPLVWEKRPHMTLNFLGQIPDDEVPLVKKALTQATQSAYQFTLQPLYVETLYSRHEPTILYLSLAKSEELNDLHKSLIVNLESITPQPRKFLPHITIAQLRRTDPVSTKRFMDLISDFESPQFTPLTVEKISLYQSLITQAGTTHQKLATFMLQSLLL</sequence>
<feature type="active site" description="Proton acceptor" evidence="2">
    <location>
        <position position="124"/>
    </location>
</feature>
<evidence type="ECO:0000256" key="1">
    <source>
        <dbReference type="ARBA" id="ARBA00022801"/>
    </source>
</evidence>
<dbReference type="Pfam" id="PF13563">
    <property type="entry name" value="2_5_RNA_ligase2"/>
    <property type="match status" value="1"/>
</dbReference>
<dbReference type="EMBL" id="LCNO01000005">
    <property type="protein sequence ID" value="KKU58219.1"/>
    <property type="molecule type" value="Genomic_DNA"/>
</dbReference>
<dbReference type="GO" id="GO:0008664">
    <property type="term" value="F:RNA 2',3'-cyclic 3'-phosphodiesterase activity"/>
    <property type="evidence" value="ECO:0007669"/>
    <property type="project" value="UniProtKB-EC"/>
</dbReference>
<dbReference type="Proteomes" id="UP000034307">
    <property type="component" value="Unassembled WGS sequence"/>
</dbReference>
<comment type="similarity">
    <text evidence="2">Belongs to the 2H phosphoesterase superfamily. ThpR family.</text>
</comment>
<proteinExistence type="inferred from homology"/>
<evidence type="ECO:0000256" key="2">
    <source>
        <dbReference type="HAMAP-Rule" id="MF_01940"/>
    </source>
</evidence>
<protein>
    <recommendedName>
        <fullName evidence="2">RNA 2',3'-cyclic phosphodiesterase</fullName>
        <shortName evidence="2">RNA 2',3'-CPDase</shortName>
        <ecNumber evidence="2">3.1.4.58</ecNumber>
    </recommendedName>
</protein>
<dbReference type="SUPFAM" id="SSF55144">
    <property type="entry name" value="LigT-like"/>
    <property type="match status" value="1"/>
</dbReference>
<dbReference type="HAMAP" id="MF_01940">
    <property type="entry name" value="RNA_CPDase"/>
    <property type="match status" value="1"/>
</dbReference>
<feature type="active site" description="Proton donor" evidence="2">
    <location>
        <position position="40"/>
    </location>
</feature>
<comment type="caution">
    <text evidence="3">The sequence shown here is derived from an EMBL/GenBank/DDBJ whole genome shotgun (WGS) entry which is preliminary data.</text>
</comment>
<comment type="catalytic activity">
    <reaction evidence="2">
        <text>a 3'-end 2',3'-cyclophospho-ribonucleotide-RNA + H2O = a 3'-end 2'-phospho-ribonucleotide-RNA + H(+)</text>
        <dbReference type="Rhea" id="RHEA:11828"/>
        <dbReference type="Rhea" id="RHEA-COMP:10464"/>
        <dbReference type="Rhea" id="RHEA-COMP:17353"/>
        <dbReference type="ChEBI" id="CHEBI:15377"/>
        <dbReference type="ChEBI" id="CHEBI:15378"/>
        <dbReference type="ChEBI" id="CHEBI:83064"/>
        <dbReference type="ChEBI" id="CHEBI:173113"/>
        <dbReference type="EC" id="3.1.4.58"/>
    </reaction>
</comment>
<feature type="short sequence motif" description="HXTX 2" evidence="2">
    <location>
        <begin position="124"/>
        <end position="127"/>
    </location>
</feature>
<evidence type="ECO:0000313" key="4">
    <source>
        <dbReference type="Proteomes" id="UP000034307"/>
    </source>
</evidence>
<name>A0A0G1RLM6_9BACT</name>
<dbReference type="GO" id="GO:0016874">
    <property type="term" value="F:ligase activity"/>
    <property type="evidence" value="ECO:0007669"/>
    <property type="project" value="UniProtKB-KW"/>
</dbReference>
<dbReference type="PANTHER" id="PTHR35561">
    <property type="entry name" value="RNA 2',3'-CYCLIC PHOSPHODIESTERASE"/>
    <property type="match status" value="1"/>
</dbReference>
<feature type="short sequence motif" description="HXTX 1" evidence="2">
    <location>
        <begin position="40"/>
        <end position="43"/>
    </location>
</feature>